<reference evidence="4" key="1">
    <citation type="submission" date="2020-06" db="EMBL/GenBank/DDBJ databases">
        <title>Draft genomic sequecing of Geomonas sp. Red745.</title>
        <authorList>
            <person name="Itoh H."/>
            <person name="Xu Z.X."/>
            <person name="Ushijima N."/>
            <person name="Masuda Y."/>
            <person name="Shiratori Y."/>
            <person name="Senoo K."/>
        </authorList>
    </citation>
    <scope>NUCLEOTIDE SEQUENCE [LARGE SCALE GENOMIC DNA]</scope>
    <source>
        <strain evidence="4">Red745</strain>
    </source>
</reference>
<feature type="domain" description="Response regulatory" evidence="2">
    <location>
        <begin position="10"/>
        <end position="126"/>
    </location>
</feature>
<keyword evidence="4" id="KW-1185">Reference proteome</keyword>
<dbReference type="Proteomes" id="UP000587586">
    <property type="component" value="Unassembled WGS sequence"/>
</dbReference>
<evidence type="ECO:0000313" key="4">
    <source>
        <dbReference type="Proteomes" id="UP000587586"/>
    </source>
</evidence>
<keyword evidence="1" id="KW-0597">Phosphoprotein</keyword>
<dbReference type="CDD" id="cd17536">
    <property type="entry name" value="REC_YesN-like"/>
    <property type="match status" value="1"/>
</dbReference>
<accession>A0A6V8NAY4</accession>
<dbReference type="PANTHER" id="PTHR43228">
    <property type="entry name" value="TWO-COMPONENT RESPONSE REGULATOR"/>
    <property type="match status" value="1"/>
</dbReference>
<dbReference type="Pfam" id="PF00072">
    <property type="entry name" value="Response_reg"/>
    <property type="match status" value="1"/>
</dbReference>
<dbReference type="PROSITE" id="PS50110">
    <property type="entry name" value="RESPONSE_REGULATORY"/>
    <property type="match status" value="1"/>
</dbReference>
<dbReference type="SUPFAM" id="SSF52172">
    <property type="entry name" value="CheY-like"/>
    <property type="match status" value="1"/>
</dbReference>
<dbReference type="SMART" id="SM00448">
    <property type="entry name" value="REC"/>
    <property type="match status" value="1"/>
</dbReference>
<protein>
    <recommendedName>
        <fullName evidence="2">Response regulatory domain-containing protein</fullName>
    </recommendedName>
</protein>
<dbReference type="InterPro" id="IPR011006">
    <property type="entry name" value="CheY-like_superfamily"/>
</dbReference>
<dbReference type="AlphaFoldDB" id="A0A6V8NAY4"/>
<comment type="caution">
    <text evidence="3">The sequence shown here is derived from an EMBL/GenBank/DDBJ whole genome shotgun (WGS) entry which is preliminary data.</text>
</comment>
<feature type="modified residue" description="4-aspartylphosphate" evidence="1">
    <location>
        <position position="61"/>
    </location>
</feature>
<evidence type="ECO:0000259" key="2">
    <source>
        <dbReference type="PROSITE" id="PS50110"/>
    </source>
</evidence>
<evidence type="ECO:0000313" key="3">
    <source>
        <dbReference type="EMBL" id="GFO69610.1"/>
    </source>
</evidence>
<dbReference type="EMBL" id="BLXZ01000006">
    <property type="protein sequence ID" value="GFO69610.1"/>
    <property type="molecule type" value="Genomic_DNA"/>
</dbReference>
<gene>
    <name evidence="3" type="ORF">GMLC_31890</name>
</gene>
<name>A0A6V8NAY4_9BACT</name>
<dbReference type="InterPro" id="IPR052048">
    <property type="entry name" value="ST_Response_Regulator"/>
</dbReference>
<dbReference type="InterPro" id="IPR001789">
    <property type="entry name" value="Sig_transdc_resp-reg_receiver"/>
</dbReference>
<sequence>METSEKRSVCFLVVEDDPETRTTISNVVARRFPEVTVRVAENGKVGLELCKEFRPALVITDINMPVMDGLRMIEEIRAVGEETRFIVMTGYSDRYHVENTSQLGISGFLVKPVDLRELFTASEKCLSELRQLDC</sequence>
<dbReference type="RefSeq" id="WP_183362186.1">
    <property type="nucleotide sequence ID" value="NZ_BLXZ01000006.1"/>
</dbReference>
<organism evidence="3 4">
    <name type="scientific">Geomonas limicola</name>
    <dbReference type="NCBI Taxonomy" id="2740186"/>
    <lineage>
        <taxon>Bacteria</taxon>
        <taxon>Pseudomonadati</taxon>
        <taxon>Thermodesulfobacteriota</taxon>
        <taxon>Desulfuromonadia</taxon>
        <taxon>Geobacterales</taxon>
        <taxon>Geobacteraceae</taxon>
        <taxon>Geomonas</taxon>
    </lineage>
</organism>
<proteinExistence type="predicted"/>
<dbReference type="GO" id="GO:0000160">
    <property type="term" value="P:phosphorelay signal transduction system"/>
    <property type="evidence" value="ECO:0007669"/>
    <property type="project" value="InterPro"/>
</dbReference>
<evidence type="ECO:0000256" key="1">
    <source>
        <dbReference type="PROSITE-ProRule" id="PRU00169"/>
    </source>
</evidence>
<dbReference type="PANTHER" id="PTHR43228:SF1">
    <property type="entry name" value="TWO-COMPONENT RESPONSE REGULATOR ARR22"/>
    <property type="match status" value="1"/>
</dbReference>
<dbReference type="Gene3D" id="3.40.50.2300">
    <property type="match status" value="1"/>
</dbReference>